<evidence type="ECO:0000313" key="9">
    <source>
        <dbReference type="EMBL" id="MEQ2562344.1"/>
    </source>
</evidence>
<comment type="caution">
    <text evidence="9">The sequence shown here is derived from an EMBL/GenBank/DDBJ whole genome shotgun (WGS) entry which is preliminary data.</text>
</comment>
<keyword evidence="5 7" id="KW-1133">Transmembrane helix</keyword>
<reference evidence="9 10" key="1">
    <citation type="submission" date="2024-03" db="EMBL/GenBank/DDBJ databases">
        <title>Human intestinal bacterial collection.</title>
        <authorList>
            <person name="Pauvert C."/>
            <person name="Hitch T.C.A."/>
            <person name="Clavel T."/>
        </authorList>
    </citation>
    <scope>NUCLEOTIDE SEQUENCE [LARGE SCALE GENOMIC DNA]</scope>
    <source>
        <strain evidence="9 10">CLA-AP-H27</strain>
    </source>
</reference>
<dbReference type="CDD" id="cd06261">
    <property type="entry name" value="TM_PBP2"/>
    <property type="match status" value="1"/>
</dbReference>
<name>A0ABV1HJ54_9FIRM</name>
<keyword evidence="6 7" id="KW-0472">Membrane</keyword>
<sequence length="282" mass="30905">MRKKNYYSESLKLFWKNKLAVLSLLILVILTVSAILAPVLTPYDPNKQVLADKLLFPSSGHLFGTDEFGRDILTRCLYGCRVSLSVGLISQLIASVIGYFMGVCAGYFGKKVDDVISFLIQVFSSFPALLFAMALMYALGSGLMNLYLTLGFLSWANTARLIRGTVLQLKEQEYIQACRIDGGSSLRIILKHLFPNCIPMLIVSCTLGIPSAILTEASLSYLGLGVPSPTASWGSMISGAQTFIRTNTYYSLFPGLCIILTVIAFNTLGDGLRDVLDPKLRK</sequence>
<protein>
    <submittedName>
        <fullName evidence="9">ABC transporter permease</fullName>
    </submittedName>
</protein>
<feature type="transmembrane region" description="Helical" evidence="7">
    <location>
        <begin position="249"/>
        <end position="268"/>
    </location>
</feature>
<dbReference type="RefSeq" id="WP_349228666.1">
    <property type="nucleotide sequence ID" value="NZ_JBBMFJ010000005.1"/>
</dbReference>
<evidence type="ECO:0000313" key="10">
    <source>
        <dbReference type="Proteomes" id="UP001437460"/>
    </source>
</evidence>
<evidence type="ECO:0000256" key="4">
    <source>
        <dbReference type="ARBA" id="ARBA00022692"/>
    </source>
</evidence>
<comment type="subcellular location">
    <subcellularLocation>
        <location evidence="1 7">Cell membrane</location>
        <topology evidence="1 7">Multi-pass membrane protein</topology>
    </subcellularLocation>
</comment>
<feature type="transmembrane region" description="Helical" evidence="7">
    <location>
        <begin position="88"/>
        <end position="108"/>
    </location>
</feature>
<dbReference type="Pfam" id="PF12911">
    <property type="entry name" value="OppC_N"/>
    <property type="match status" value="1"/>
</dbReference>
<dbReference type="SUPFAM" id="SSF161098">
    <property type="entry name" value="MetI-like"/>
    <property type="match status" value="1"/>
</dbReference>
<evidence type="ECO:0000256" key="3">
    <source>
        <dbReference type="ARBA" id="ARBA00022475"/>
    </source>
</evidence>
<comment type="similarity">
    <text evidence="7">Belongs to the binding-protein-dependent transport system permease family.</text>
</comment>
<dbReference type="InterPro" id="IPR050366">
    <property type="entry name" value="BP-dependent_transpt_permease"/>
</dbReference>
<dbReference type="InterPro" id="IPR025966">
    <property type="entry name" value="OppC_N"/>
</dbReference>
<dbReference type="InterPro" id="IPR000515">
    <property type="entry name" value="MetI-like"/>
</dbReference>
<dbReference type="PANTHER" id="PTHR43386">
    <property type="entry name" value="OLIGOPEPTIDE TRANSPORT SYSTEM PERMEASE PROTEIN APPC"/>
    <property type="match status" value="1"/>
</dbReference>
<dbReference type="Proteomes" id="UP001437460">
    <property type="component" value="Unassembled WGS sequence"/>
</dbReference>
<proteinExistence type="inferred from homology"/>
<evidence type="ECO:0000259" key="8">
    <source>
        <dbReference type="PROSITE" id="PS50928"/>
    </source>
</evidence>
<gene>
    <name evidence="9" type="ORF">WMO41_04055</name>
</gene>
<dbReference type="PANTHER" id="PTHR43386:SF1">
    <property type="entry name" value="D,D-DIPEPTIDE TRANSPORT SYSTEM PERMEASE PROTEIN DDPC-RELATED"/>
    <property type="match status" value="1"/>
</dbReference>
<keyword evidence="2 7" id="KW-0813">Transport</keyword>
<dbReference type="EMBL" id="JBBMFJ010000005">
    <property type="protein sequence ID" value="MEQ2562344.1"/>
    <property type="molecule type" value="Genomic_DNA"/>
</dbReference>
<feature type="domain" description="ABC transmembrane type-1" evidence="8">
    <location>
        <begin position="80"/>
        <end position="269"/>
    </location>
</feature>
<accession>A0ABV1HJ54</accession>
<dbReference type="Pfam" id="PF00528">
    <property type="entry name" value="BPD_transp_1"/>
    <property type="match status" value="1"/>
</dbReference>
<evidence type="ECO:0000256" key="5">
    <source>
        <dbReference type="ARBA" id="ARBA00022989"/>
    </source>
</evidence>
<keyword evidence="10" id="KW-1185">Reference proteome</keyword>
<dbReference type="Gene3D" id="1.10.3720.10">
    <property type="entry name" value="MetI-like"/>
    <property type="match status" value="1"/>
</dbReference>
<organism evidence="9 10">
    <name type="scientific">Ventrimonas faecis</name>
    <dbReference type="NCBI Taxonomy" id="3133170"/>
    <lineage>
        <taxon>Bacteria</taxon>
        <taxon>Bacillati</taxon>
        <taxon>Bacillota</taxon>
        <taxon>Clostridia</taxon>
        <taxon>Lachnospirales</taxon>
        <taxon>Lachnospiraceae</taxon>
        <taxon>Ventrimonas</taxon>
    </lineage>
</organism>
<evidence type="ECO:0000256" key="1">
    <source>
        <dbReference type="ARBA" id="ARBA00004651"/>
    </source>
</evidence>
<keyword evidence="3" id="KW-1003">Cell membrane</keyword>
<evidence type="ECO:0000256" key="6">
    <source>
        <dbReference type="ARBA" id="ARBA00023136"/>
    </source>
</evidence>
<dbReference type="PROSITE" id="PS50928">
    <property type="entry name" value="ABC_TM1"/>
    <property type="match status" value="1"/>
</dbReference>
<feature type="transmembrane region" description="Helical" evidence="7">
    <location>
        <begin position="115"/>
        <end position="138"/>
    </location>
</feature>
<evidence type="ECO:0000256" key="2">
    <source>
        <dbReference type="ARBA" id="ARBA00022448"/>
    </source>
</evidence>
<feature type="transmembrane region" description="Helical" evidence="7">
    <location>
        <begin position="144"/>
        <end position="162"/>
    </location>
</feature>
<keyword evidence="4 7" id="KW-0812">Transmembrane</keyword>
<dbReference type="InterPro" id="IPR035906">
    <property type="entry name" value="MetI-like_sf"/>
</dbReference>
<evidence type="ECO:0000256" key="7">
    <source>
        <dbReference type="RuleBase" id="RU363032"/>
    </source>
</evidence>